<dbReference type="Pfam" id="PF16656">
    <property type="entry name" value="Pur_ac_phosph_N"/>
    <property type="match status" value="1"/>
</dbReference>
<feature type="domain" description="Calcineurin-like phosphoesterase" evidence="12">
    <location>
        <begin position="156"/>
        <end position="353"/>
    </location>
</feature>
<evidence type="ECO:0000259" key="14">
    <source>
        <dbReference type="Pfam" id="PF16656"/>
    </source>
</evidence>
<keyword evidence="6 11" id="KW-0732">Signal</keyword>
<dbReference type="PANTHER" id="PTHR22953:SF120">
    <property type="entry name" value="PURPLE ACID PHOSPHATASE 11-RELATED"/>
    <property type="match status" value="1"/>
</dbReference>
<evidence type="ECO:0000256" key="11">
    <source>
        <dbReference type="RuleBase" id="RU361203"/>
    </source>
</evidence>
<comment type="caution">
    <text evidence="15">The sequence shown here is derived from an EMBL/GenBank/DDBJ whole genome shotgun (WGS) entry which is preliminary data.</text>
</comment>
<evidence type="ECO:0000256" key="5">
    <source>
        <dbReference type="ARBA" id="ARBA00022723"/>
    </source>
</evidence>
<sequence>MCLLKVLFVVLVTIAAACAGVCNGGVTSPFVRKSQPSTCMPIDSFPPPPGYNAPEQVHITQGDHDGKSMIISWVTPLEREPNYVIFWEANSKNKHKVHSRITSYRYYNYDSGYIHHATIKGLKHDTLYNYQLGTGDAVRRFSFTTPPKVGPDVPYTFGVIGDLGQTYDSNQTFEHYYSNPKGQAVLFAGDLSYADDHPYHNNNRWDSWGRFVEKSMAYQPWIWTVGNHEIDFAPELGENVPFKPYMHRYHVPYKASKSTSPLWYSIKRASAYIILLSSYSAYGKYTPQYNWLEQELPKVNRAETPWLIVLLHSPWYNSNNYHYMEGESMRVMFESWFVEHKVDLVFAGHVHSYERTDRFSNVRYNITNELSTPVKDPSAPVYITIGDGGNQEGLANNFSEPQPSYSVFREASYGHGMLDIKNRTHAHFTWHRNQDNEPVVADSHWMLNRYWHPEEENN</sequence>
<dbReference type="InterPro" id="IPR039331">
    <property type="entry name" value="PAPs-like"/>
</dbReference>
<feature type="signal peptide" evidence="11">
    <location>
        <begin position="1"/>
        <end position="19"/>
    </location>
</feature>
<dbReference type="InterPro" id="IPR041792">
    <property type="entry name" value="MPP_PAP"/>
</dbReference>
<accession>A0AAD9XDB0</accession>
<reference evidence="15" key="1">
    <citation type="journal article" date="2023" name="Plant J.">
        <title>Genome sequences and population genomics provide insights into the demographic history, inbreeding, and mutation load of two 'living fossil' tree species of Dipteronia.</title>
        <authorList>
            <person name="Feng Y."/>
            <person name="Comes H.P."/>
            <person name="Chen J."/>
            <person name="Zhu S."/>
            <person name="Lu R."/>
            <person name="Zhang X."/>
            <person name="Li P."/>
            <person name="Qiu J."/>
            <person name="Olsen K.M."/>
            <person name="Qiu Y."/>
        </authorList>
    </citation>
    <scope>NUCLEOTIDE SEQUENCE</scope>
    <source>
        <strain evidence="15">KIB01</strain>
    </source>
</reference>
<evidence type="ECO:0000313" key="16">
    <source>
        <dbReference type="Proteomes" id="UP001280121"/>
    </source>
</evidence>
<feature type="domain" description="Purple acid phosphatase C-terminal" evidence="13">
    <location>
        <begin position="379"/>
        <end position="442"/>
    </location>
</feature>
<dbReference type="InterPro" id="IPR004843">
    <property type="entry name" value="Calcineurin-like_PHP"/>
</dbReference>
<evidence type="ECO:0000313" key="15">
    <source>
        <dbReference type="EMBL" id="KAK2657096.1"/>
    </source>
</evidence>
<dbReference type="Proteomes" id="UP001280121">
    <property type="component" value="Unassembled WGS sequence"/>
</dbReference>
<comment type="similarity">
    <text evidence="4 11">Belongs to the metallophosphoesterase superfamily. Purple acid phosphatase family.</text>
</comment>
<dbReference type="Pfam" id="PF14008">
    <property type="entry name" value="Metallophos_C"/>
    <property type="match status" value="1"/>
</dbReference>
<keyword evidence="16" id="KW-1185">Reference proteome</keyword>
<dbReference type="PROSITE" id="PS51257">
    <property type="entry name" value="PROKAR_LIPOPROTEIN"/>
    <property type="match status" value="1"/>
</dbReference>
<dbReference type="GO" id="GO:0046872">
    <property type="term" value="F:metal ion binding"/>
    <property type="evidence" value="ECO:0007669"/>
    <property type="project" value="UniProtKB-KW"/>
</dbReference>
<dbReference type="SUPFAM" id="SSF56300">
    <property type="entry name" value="Metallo-dependent phosphatases"/>
    <property type="match status" value="1"/>
</dbReference>
<protein>
    <recommendedName>
        <fullName evidence="11">Purple acid phosphatase</fullName>
        <ecNumber evidence="11">3.1.3.2</ecNumber>
    </recommendedName>
</protein>
<dbReference type="InterPro" id="IPR029052">
    <property type="entry name" value="Metallo-depent_PP-like"/>
</dbReference>
<dbReference type="Gene3D" id="3.60.21.10">
    <property type="match status" value="1"/>
</dbReference>
<comment type="cofactor">
    <cofactor evidence="2">
        <name>Zn(2+)</name>
        <dbReference type="ChEBI" id="CHEBI:29105"/>
    </cofactor>
</comment>
<dbReference type="InterPro" id="IPR008963">
    <property type="entry name" value="Purple_acid_Pase-like_N"/>
</dbReference>
<evidence type="ECO:0000256" key="1">
    <source>
        <dbReference type="ARBA" id="ARBA00000032"/>
    </source>
</evidence>
<evidence type="ECO:0000256" key="8">
    <source>
        <dbReference type="ARBA" id="ARBA00022833"/>
    </source>
</evidence>
<evidence type="ECO:0000259" key="12">
    <source>
        <dbReference type="Pfam" id="PF00149"/>
    </source>
</evidence>
<keyword evidence="9" id="KW-0408">Iron</keyword>
<dbReference type="CDD" id="cd00839">
    <property type="entry name" value="MPP_PAPs"/>
    <property type="match status" value="1"/>
</dbReference>
<keyword evidence="8" id="KW-0862">Zinc</keyword>
<dbReference type="AlphaFoldDB" id="A0AAD9XDB0"/>
<dbReference type="Pfam" id="PF00149">
    <property type="entry name" value="Metallophos"/>
    <property type="match status" value="1"/>
</dbReference>
<evidence type="ECO:0000256" key="7">
    <source>
        <dbReference type="ARBA" id="ARBA00022801"/>
    </source>
</evidence>
<feature type="chain" id="PRO_5041781800" description="Purple acid phosphatase" evidence="11">
    <location>
        <begin position="20"/>
        <end position="458"/>
    </location>
</feature>
<evidence type="ECO:0000256" key="4">
    <source>
        <dbReference type="ARBA" id="ARBA00008723"/>
    </source>
</evidence>
<dbReference type="InterPro" id="IPR025733">
    <property type="entry name" value="PAPs_C"/>
</dbReference>
<dbReference type="GO" id="GO:0003993">
    <property type="term" value="F:acid phosphatase activity"/>
    <property type="evidence" value="ECO:0007669"/>
    <property type="project" value="UniProtKB-EC"/>
</dbReference>
<dbReference type="EC" id="3.1.3.2" evidence="11"/>
<dbReference type="FunFam" id="3.60.21.10:FF:000034">
    <property type="entry name" value="Fe(3+)-Zn(2+) purple acid phosphatase"/>
    <property type="match status" value="1"/>
</dbReference>
<comment type="cofactor">
    <cofactor evidence="3">
        <name>Fe cation</name>
        <dbReference type="ChEBI" id="CHEBI:24875"/>
    </cofactor>
</comment>
<evidence type="ECO:0000256" key="3">
    <source>
        <dbReference type="ARBA" id="ARBA00001962"/>
    </source>
</evidence>
<evidence type="ECO:0000256" key="6">
    <source>
        <dbReference type="ARBA" id="ARBA00022729"/>
    </source>
</evidence>
<gene>
    <name evidence="15" type="ORF">Ddye_010148</name>
</gene>
<evidence type="ECO:0000259" key="13">
    <source>
        <dbReference type="Pfam" id="PF14008"/>
    </source>
</evidence>
<keyword evidence="7 11" id="KW-0378">Hydrolase</keyword>
<proteinExistence type="inferred from homology"/>
<dbReference type="InterPro" id="IPR015914">
    <property type="entry name" value="PAPs_N"/>
</dbReference>
<dbReference type="EMBL" id="JANJYI010000003">
    <property type="protein sequence ID" value="KAK2657096.1"/>
    <property type="molecule type" value="Genomic_DNA"/>
</dbReference>
<name>A0AAD9XDB0_9ROSI</name>
<evidence type="ECO:0000256" key="2">
    <source>
        <dbReference type="ARBA" id="ARBA00001947"/>
    </source>
</evidence>
<comment type="catalytic activity">
    <reaction evidence="1 11">
        <text>a phosphate monoester + H2O = an alcohol + phosphate</text>
        <dbReference type="Rhea" id="RHEA:15017"/>
        <dbReference type="ChEBI" id="CHEBI:15377"/>
        <dbReference type="ChEBI" id="CHEBI:30879"/>
        <dbReference type="ChEBI" id="CHEBI:43474"/>
        <dbReference type="ChEBI" id="CHEBI:67140"/>
        <dbReference type="EC" id="3.1.3.2"/>
    </reaction>
</comment>
<keyword evidence="10" id="KW-0325">Glycoprotein</keyword>
<organism evidence="15 16">
    <name type="scientific">Dipteronia dyeriana</name>
    <dbReference type="NCBI Taxonomy" id="168575"/>
    <lineage>
        <taxon>Eukaryota</taxon>
        <taxon>Viridiplantae</taxon>
        <taxon>Streptophyta</taxon>
        <taxon>Embryophyta</taxon>
        <taxon>Tracheophyta</taxon>
        <taxon>Spermatophyta</taxon>
        <taxon>Magnoliopsida</taxon>
        <taxon>eudicotyledons</taxon>
        <taxon>Gunneridae</taxon>
        <taxon>Pentapetalae</taxon>
        <taxon>rosids</taxon>
        <taxon>malvids</taxon>
        <taxon>Sapindales</taxon>
        <taxon>Sapindaceae</taxon>
        <taxon>Hippocastanoideae</taxon>
        <taxon>Acereae</taxon>
        <taxon>Dipteronia</taxon>
    </lineage>
</organism>
<evidence type="ECO:0000256" key="9">
    <source>
        <dbReference type="ARBA" id="ARBA00023004"/>
    </source>
</evidence>
<dbReference type="FunFam" id="2.60.40.380:FF:000001">
    <property type="entry name" value="Fe(3+)-Zn(2+) purple acid phosphatase"/>
    <property type="match status" value="1"/>
</dbReference>
<keyword evidence="5" id="KW-0479">Metal-binding</keyword>
<dbReference type="SUPFAM" id="SSF49363">
    <property type="entry name" value="Purple acid phosphatase, N-terminal domain"/>
    <property type="match status" value="1"/>
</dbReference>
<evidence type="ECO:0000256" key="10">
    <source>
        <dbReference type="ARBA" id="ARBA00023180"/>
    </source>
</evidence>
<dbReference type="Gene3D" id="2.60.40.380">
    <property type="entry name" value="Purple acid phosphatase-like, N-terminal"/>
    <property type="match status" value="1"/>
</dbReference>
<dbReference type="PANTHER" id="PTHR22953">
    <property type="entry name" value="ACID PHOSPHATASE RELATED"/>
    <property type="match status" value="1"/>
</dbReference>
<dbReference type="InterPro" id="IPR003961">
    <property type="entry name" value="FN3_dom"/>
</dbReference>
<dbReference type="CDD" id="cd00063">
    <property type="entry name" value="FN3"/>
    <property type="match status" value="1"/>
</dbReference>
<feature type="domain" description="Purple acid phosphatase N-terminal" evidence="14">
    <location>
        <begin position="54"/>
        <end position="145"/>
    </location>
</feature>